<dbReference type="PANTHER" id="PTHR46481:SF11">
    <property type="entry name" value="ZINC FINGER BED DOMAIN-CONTAINING PROTEIN RICESLEEPER 2-LIKE"/>
    <property type="match status" value="1"/>
</dbReference>
<dbReference type="SUPFAM" id="SSF57667">
    <property type="entry name" value="beta-beta-alpha zinc fingers"/>
    <property type="match status" value="1"/>
</dbReference>
<keyword evidence="4" id="KW-0805">Transcription regulation</keyword>
<feature type="domain" description="BED-type" evidence="8">
    <location>
        <begin position="38"/>
        <end position="93"/>
    </location>
</feature>
<evidence type="ECO:0000256" key="7">
    <source>
        <dbReference type="SAM" id="MobiDB-lite"/>
    </source>
</evidence>
<proteinExistence type="predicted"/>
<keyword evidence="2 6" id="KW-0863">Zinc-finger</keyword>
<name>A0A7N2N117_QUELO</name>
<dbReference type="PANTHER" id="PTHR46481">
    <property type="entry name" value="ZINC FINGER BED DOMAIN-CONTAINING PROTEIN 4"/>
    <property type="match status" value="1"/>
</dbReference>
<dbReference type="SMART" id="SM00614">
    <property type="entry name" value="ZnF_BED"/>
    <property type="match status" value="1"/>
</dbReference>
<evidence type="ECO:0000256" key="1">
    <source>
        <dbReference type="ARBA" id="ARBA00022723"/>
    </source>
</evidence>
<evidence type="ECO:0000313" key="10">
    <source>
        <dbReference type="Proteomes" id="UP000594261"/>
    </source>
</evidence>
<dbReference type="GO" id="GO:0008270">
    <property type="term" value="F:zinc ion binding"/>
    <property type="evidence" value="ECO:0007669"/>
    <property type="project" value="UniProtKB-KW"/>
</dbReference>
<reference evidence="9 10" key="1">
    <citation type="journal article" date="2016" name="G3 (Bethesda)">
        <title>First Draft Assembly and Annotation of the Genome of a California Endemic Oak Quercus lobata Nee (Fagaceae).</title>
        <authorList>
            <person name="Sork V.L."/>
            <person name="Fitz-Gibbon S.T."/>
            <person name="Puiu D."/>
            <person name="Crepeau M."/>
            <person name="Gugger P.F."/>
            <person name="Sherman R."/>
            <person name="Stevens K."/>
            <person name="Langley C.H."/>
            <person name="Pellegrini M."/>
            <person name="Salzberg S.L."/>
        </authorList>
    </citation>
    <scope>NUCLEOTIDE SEQUENCE [LARGE SCALE GENOMIC DNA]</scope>
    <source>
        <strain evidence="9 10">cv. SW786</strain>
    </source>
</reference>
<dbReference type="OMA" id="SAIWKHF"/>
<dbReference type="EnsemblPlants" id="QL12p011615:mrna">
    <property type="protein sequence ID" value="QL12p011615:mrna"/>
    <property type="gene ID" value="QL12p011615"/>
</dbReference>
<feature type="compositionally biased region" description="Acidic residues" evidence="7">
    <location>
        <begin position="18"/>
        <end position="31"/>
    </location>
</feature>
<sequence length="391" mass="45422">MVDLEVEEQEGSRGSPGTEEEREQEPTNEDSDTSKKRKTTSDVWAHFTRKKVEGKVKAQCHHCGKLYLGDSTQGTTHLRNHLARCPRMKFKDIRQQVLIKQQNKVDGTMSLSNYQFDQARVRNKLARMVILHEYPLSMVDHIGFKEFVTDLQSMFKLVTRNTLKSDIFKIYDNEREKALKITDKNGSRMAITTDMWTSINKKRGFMVITAHFIDHAWTLQSRVLRFVYVPSPHTKDVLADVLVDCFLEWNIDRKLSTITVDNCSTNDAMIRLLLNKFDTSSLMLGGSMLHIRCAAHILNLIVQDGLSLIGDGIERIRDSVIYWTRSPKRRQKFEENARQLRIQCTKELVLDCKTRWNSTYLMLSTALIYKDVFSRLAKRETSYTCLPYDHD</sequence>
<keyword evidence="3" id="KW-0862">Zinc</keyword>
<keyword evidence="1" id="KW-0479">Metal-binding</keyword>
<dbReference type="Proteomes" id="UP000594261">
    <property type="component" value="Chromosome 12"/>
</dbReference>
<evidence type="ECO:0000313" key="9">
    <source>
        <dbReference type="EnsemblPlants" id="QL12p011615:mrna"/>
    </source>
</evidence>
<evidence type="ECO:0000256" key="4">
    <source>
        <dbReference type="ARBA" id="ARBA00023015"/>
    </source>
</evidence>
<accession>A0A7N2N117</accession>
<feature type="region of interest" description="Disordered" evidence="7">
    <location>
        <begin position="1"/>
        <end position="41"/>
    </location>
</feature>
<dbReference type="PROSITE" id="PS50808">
    <property type="entry name" value="ZF_BED"/>
    <property type="match status" value="1"/>
</dbReference>
<dbReference type="InterPro" id="IPR036236">
    <property type="entry name" value="Znf_C2H2_sf"/>
</dbReference>
<evidence type="ECO:0000256" key="5">
    <source>
        <dbReference type="ARBA" id="ARBA00023163"/>
    </source>
</evidence>
<evidence type="ECO:0000256" key="3">
    <source>
        <dbReference type="ARBA" id="ARBA00022833"/>
    </source>
</evidence>
<reference evidence="9" key="2">
    <citation type="submission" date="2021-01" db="UniProtKB">
        <authorList>
            <consortium name="EnsemblPlants"/>
        </authorList>
    </citation>
    <scope>IDENTIFICATION</scope>
</reference>
<evidence type="ECO:0000256" key="2">
    <source>
        <dbReference type="ARBA" id="ARBA00022771"/>
    </source>
</evidence>
<evidence type="ECO:0000259" key="8">
    <source>
        <dbReference type="PROSITE" id="PS50808"/>
    </source>
</evidence>
<dbReference type="EMBL" id="LRBV02000012">
    <property type="status" value="NOT_ANNOTATED_CDS"/>
    <property type="molecule type" value="Genomic_DNA"/>
</dbReference>
<organism evidence="9 10">
    <name type="scientific">Quercus lobata</name>
    <name type="common">Valley oak</name>
    <dbReference type="NCBI Taxonomy" id="97700"/>
    <lineage>
        <taxon>Eukaryota</taxon>
        <taxon>Viridiplantae</taxon>
        <taxon>Streptophyta</taxon>
        <taxon>Embryophyta</taxon>
        <taxon>Tracheophyta</taxon>
        <taxon>Spermatophyta</taxon>
        <taxon>Magnoliopsida</taxon>
        <taxon>eudicotyledons</taxon>
        <taxon>Gunneridae</taxon>
        <taxon>Pentapetalae</taxon>
        <taxon>rosids</taxon>
        <taxon>fabids</taxon>
        <taxon>Fagales</taxon>
        <taxon>Fagaceae</taxon>
        <taxon>Quercus</taxon>
    </lineage>
</organism>
<dbReference type="GO" id="GO:0003677">
    <property type="term" value="F:DNA binding"/>
    <property type="evidence" value="ECO:0007669"/>
    <property type="project" value="InterPro"/>
</dbReference>
<keyword evidence="10" id="KW-1185">Reference proteome</keyword>
<dbReference type="InParanoid" id="A0A7N2N117"/>
<dbReference type="InterPro" id="IPR003656">
    <property type="entry name" value="Znf_BED"/>
</dbReference>
<dbReference type="Pfam" id="PF02892">
    <property type="entry name" value="zf-BED"/>
    <property type="match status" value="1"/>
</dbReference>
<dbReference type="Gramene" id="QL12p011615:mrna">
    <property type="protein sequence ID" value="QL12p011615:mrna"/>
    <property type="gene ID" value="QL12p011615"/>
</dbReference>
<dbReference type="AlphaFoldDB" id="A0A7N2N117"/>
<protein>
    <recommendedName>
        <fullName evidence="8">BED-type domain-containing protein</fullName>
    </recommendedName>
</protein>
<evidence type="ECO:0000256" key="6">
    <source>
        <dbReference type="PROSITE-ProRule" id="PRU00027"/>
    </source>
</evidence>
<dbReference type="SUPFAM" id="SSF140996">
    <property type="entry name" value="Hermes dimerisation domain"/>
    <property type="match status" value="1"/>
</dbReference>
<keyword evidence="5" id="KW-0804">Transcription</keyword>
<dbReference type="InterPro" id="IPR052035">
    <property type="entry name" value="ZnF_BED_domain_contain"/>
</dbReference>
<dbReference type="SUPFAM" id="SSF53098">
    <property type="entry name" value="Ribonuclease H-like"/>
    <property type="match status" value="1"/>
</dbReference>
<dbReference type="InterPro" id="IPR012337">
    <property type="entry name" value="RNaseH-like_sf"/>
</dbReference>